<proteinExistence type="predicted"/>
<reference evidence="1 2" key="2">
    <citation type="submission" date="2015-03" db="EMBL/GenBank/DDBJ databases">
        <authorList>
            <person name="Chan K.-G."/>
        </authorList>
    </citation>
    <scope>NUCLEOTIDE SEQUENCE [LARGE SCALE GENOMIC DNA]</scope>
    <source>
        <strain evidence="1 2">RB-25</strain>
    </source>
</reference>
<dbReference type="KEGG" id="sfo:Z042_22565"/>
<organism evidence="1 2">
    <name type="scientific">Chania multitudinisentens RB-25</name>
    <dbReference type="NCBI Taxonomy" id="1441930"/>
    <lineage>
        <taxon>Bacteria</taxon>
        <taxon>Pseudomonadati</taxon>
        <taxon>Pseudomonadota</taxon>
        <taxon>Gammaproteobacteria</taxon>
        <taxon>Enterobacterales</taxon>
        <taxon>Yersiniaceae</taxon>
        <taxon>Chania</taxon>
    </lineage>
</organism>
<evidence type="ECO:0000313" key="2">
    <source>
        <dbReference type="Proteomes" id="UP000019030"/>
    </source>
</evidence>
<evidence type="ECO:0000313" key="1">
    <source>
        <dbReference type="EMBL" id="AHG22973.1"/>
    </source>
</evidence>
<reference evidence="1 2" key="1">
    <citation type="submission" date="2014-01" db="EMBL/GenBank/DDBJ databases">
        <title>Isolation of Serratia multitudinisentens RB-25 from Ex-Landfill site.</title>
        <authorList>
            <person name="Robson E.H.J."/>
        </authorList>
    </citation>
    <scope>NUCLEOTIDE SEQUENCE [LARGE SCALE GENOMIC DNA]</scope>
    <source>
        <strain evidence="1 2">RB-25</strain>
    </source>
</reference>
<dbReference type="EMBL" id="CP007044">
    <property type="protein sequence ID" value="AHG22973.1"/>
    <property type="molecule type" value="Genomic_DNA"/>
</dbReference>
<dbReference type="Proteomes" id="UP000019030">
    <property type="component" value="Chromosome"/>
</dbReference>
<gene>
    <name evidence="1" type="ORF">Z042_22565</name>
</gene>
<sequence>MQKVFSRSNFGKFAPFTVMMALSLCTHAKFIRVLGDTLGLEAVDQLLDAWLDGSKLANARLPIIIRLKASAQHVYPEW</sequence>
<name>W0LGK0_9GAMM</name>
<accession>W0LGK0</accession>
<protein>
    <submittedName>
        <fullName evidence="1">Uncharacterized protein</fullName>
    </submittedName>
</protein>
<dbReference type="HOGENOM" id="CLU_2620066_0_0_6"/>
<keyword evidence="2" id="KW-1185">Reference proteome</keyword>
<dbReference type="RefSeq" id="WP_024910188.1">
    <property type="nucleotide sequence ID" value="NZ_CP007044.2"/>
</dbReference>
<dbReference type="PATRIC" id="fig|1441930.4.peg.4456"/>
<dbReference type="AlphaFoldDB" id="W0LGK0"/>